<protein>
    <submittedName>
        <fullName evidence="2">Uncharacterized protein</fullName>
    </submittedName>
</protein>
<accession>A0A6J5BV87</accession>
<feature type="region of interest" description="Disordered" evidence="1">
    <location>
        <begin position="1"/>
        <end position="134"/>
    </location>
</feature>
<organism evidence="2 3">
    <name type="scientific">Paraburkholderia sediminicola</name>
    <dbReference type="NCBI Taxonomy" id="458836"/>
    <lineage>
        <taxon>Bacteria</taxon>
        <taxon>Pseudomonadati</taxon>
        <taxon>Pseudomonadota</taxon>
        <taxon>Betaproteobacteria</taxon>
        <taxon>Burkholderiales</taxon>
        <taxon>Burkholderiaceae</taxon>
        <taxon>Paraburkholderia</taxon>
    </lineage>
</organism>
<keyword evidence="3" id="KW-1185">Reference proteome</keyword>
<dbReference type="AlphaFoldDB" id="A0A6J5BV87"/>
<evidence type="ECO:0000313" key="3">
    <source>
        <dbReference type="Proteomes" id="UP000494255"/>
    </source>
</evidence>
<feature type="compositionally biased region" description="Low complexity" evidence="1">
    <location>
        <begin position="16"/>
        <end position="30"/>
    </location>
</feature>
<name>A0A6J5BV87_9BURK</name>
<reference evidence="2 3" key="1">
    <citation type="submission" date="2020-04" db="EMBL/GenBank/DDBJ databases">
        <authorList>
            <person name="De Canck E."/>
        </authorList>
    </citation>
    <scope>NUCLEOTIDE SEQUENCE [LARGE SCALE GENOMIC DNA]</scope>
    <source>
        <strain evidence="2 3">LMG 24238</strain>
    </source>
</reference>
<proteinExistence type="predicted"/>
<feature type="compositionally biased region" description="Polar residues" evidence="1">
    <location>
        <begin position="101"/>
        <end position="114"/>
    </location>
</feature>
<gene>
    <name evidence="2" type="ORF">LMG24238_04501</name>
</gene>
<feature type="compositionally biased region" description="Low complexity" evidence="1">
    <location>
        <begin position="82"/>
        <end position="92"/>
    </location>
</feature>
<dbReference type="Proteomes" id="UP000494255">
    <property type="component" value="Unassembled WGS sequence"/>
</dbReference>
<evidence type="ECO:0000256" key="1">
    <source>
        <dbReference type="SAM" id="MobiDB-lite"/>
    </source>
</evidence>
<dbReference type="EMBL" id="CADIKC010000006">
    <property type="protein sequence ID" value="CAB3715763.1"/>
    <property type="molecule type" value="Genomic_DNA"/>
</dbReference>
<sequence length="187" mass="18993">MVNSAEPEGSTRTSDAPTAPTPGTGRAPSGLSGGPSPELDSSRGGIGVSDSKNDPKNATSEGPKDPIINGVLNGYGTSPAELLQTQQGTLLTDSPAPMTCTPDNPTGQAQQPTPQMGPWDGKQSGPGQGTPPAQVMEQISGAPIAAVAGSVVAETLGAAYIGAEIIYKTYEYLKEAIRGSSDDNRER</sequence>
<evidence type="ECO:0000313" key="2">
    <source>
        <dbReference type="EMBL" id="CAB3715763.1"/>
    </source>
</evidence>